<keyword evidence="2 4" id="KW-0378">Hydrolase</keyword>
<accession>A0A1E4RHT9</accession>
<dbReference type="PANTHER" id="PTHR11358">
    <property type="entry name" value="ARGINASE/AGMATINASE"/>
    <property type="match status" value="1"/>
</dbReference>
<dbReference type="GO" id="GO:0008783">
    <property type="term" value="F:agmatinase activity"/>
    <property type="evidence" value="ECO:0007669"/>
    <property type="project" value="TreeGrafter"/>
</dbReference>
<dbReference type="GeneID" id="30994241"/>
<evidence type="ECO:0000313" key="6">
    <source>
        <dbReference type="EMBL" id="ODV66776.1"/>
    </source>
</evidence>
<keyword evidence="5" id="KW-0732">Signal</keyword>
<gene>
    <name evidence="6" type="ORF">HYPBUDRAFT_138784</name>
</gene>
<dbReference type="RefSeq" id="XP_020075843.1">
    <property type="nucleotide sequence ID" value="XM_020219691.1"/>
</dbReference>
<keyword evidence="7" id="KW-1185">Reference proteome</keyword>
<keyword evidence="1" id="KW-0479">Metal-binding</keyword>
<dbReference type="EMBL" id="KV454541">
    <property type="protein sequence ID" value="ODV66776.1"/>
    <property type="molecule type" value="Genomic_DNA"/>
</dbReference>
<dbReference type="InterPro" id="IPR020855">
    <property type="entry name" value="Ureohydrolase_Mn_BS"/>
</dbReference>
<name>A0A1E4RHT9_9ASCO</name>
<organism evidence="6 7">
    <name type="scientific">Hyphopichia burtonii NRRL Y-1933</name>
    <dbReference type="NCBI Taxonomy" id="984485"/>
    <lineage>
        <taxon>Eukaryota</taxon>
        <taxon>Fungi</taxon>
        <taxon>Dikarya</taxon>
        <taxon>Ascomycota</taxon>
        <taxon>Saccharomycotina</taxon>
        <taxon>Pichiomycetes</taxon>
        <taxon>Debaryomycetaceae</taxon>
        <taxon>Hyphopichia</taxon>
    </lineage>
</organism>
<dbReference type="Proteomes" id="UP000095085">
    <property type="component" value="Unassembled WGS sequence"/>
</dbReference>
<dbReference type="InterPro" id="IPR006035">
    <property type="entry name" value="Ureohydrolase"/>
</dbReference>
<evidence type="ECO:0000256" key="1">
    <source>
        <dbReference type="ARBA" id="ARBA00022723"/>
    </source>
</evidence>
<dbReference type="PRINTS" id="PR00116">
    <property type="entry name" value="ARGINASE"/>
</dbReference>
<dbReference type="InterPro" id="IPR023696">
    <property type="entry name" value="Ureohydrolase_dom_sf"/>
</dbReference>
<feature type="signal peptide" evidence="5">
    <location>
        <begin position="1"/>
        <end position="17"/>
    </location>
</feature>
<dbReference type="STRING" id="984485.A0A1E4RHT9"/>
<dbReference type="GO" id="GO:0033389">
    <property type="term" value="P:putrescine biosynthetic process from arginine, via agmatine"/>
    <property type="evidence" value="ECO:0007669"/>
    <property type="project" value="TreeGrafter"/>
</dbReference>
<dbReference type="GO" id="GO:0046872">
    <property type="term" value="F:metal ion binding"/>
    <property type="evidence" value="ECO:0007669"/>
    <property type="project" value="UniProtKB-KW"/>
</dbReference>
<sequence>MLLLLIAIVSKLTLSYCASVDYGQAPLLLEYDEKSFIDSIYGELVESEESKKHKEILLREGVKQFKYPDTGYDVTQLESMSFQETVNFMQSIDTQQMMRRKSHEAYMKYQLKLKLPHPDDTSDITDDNPNLFGGIVTFARAPHFDCFNPINDDKTIDIAIVGSPFDTGTSFRPGARMSPEAIRSASRRLGLGLTPVRGNGPDSKLSKIDPYKSNFTIIDCGDVPMTPFDNRIALNQLYRGERSIHKHKSKKNSKKIPKIITLGGDHTITLMALKSAYEKYGEIAVLHFDSHIDTWDPKVLGGGISDYMSLNHGTFLHYAAEQGYLAKGSCSHVGLRAPYINANYDQDHDEAFCGFKKFSARDIDNFGIKELSKRLKAIVGDKPVYITVDIDVLDPSYAPGTGTMEIGGLLTRELLTLLDSLEGINLIGGDIVEVSPPYDSNSEITSLAATSVVDSLLGLMVVTEVEI</sequence>
<dbReference type="PANTHER" id="PTHR11358:SF28">
    <property type="entry name" value="HYPOTHETICAL ARGINASE FAMILY PROTEIN (EUROFUNG)"/>
    <property type="match status" value="1"/>
</dbReference>
<evidence type="ECO:0000256" key="4">
    <source>
        <dbReference type="RuleBase" id="RU003684"/>
    </source>
</evidence>
<evidence type="ECO:0000256" key="3">
    <source>
        <dbReference type="PROSITE-ProRule" id="PRU00742"/>
    </source>
</evidence>
<dbReference type="CDD" id="cd11592">
    <property type="entry name" value="Agmatinase_PAH"/>
    <property type="match status" value="1"/>
</dbReference>
<dbReference type="SUPFAM" id="SSF52768">
    <property type="entry name" value="Arginase/deacetylase"/>
    <property type="match status" value="1"/>
</dbReference>
<feature type="chain" id="PRO_5009162296" evidence="5">
    <location>
        <begin position="18"/>
        <end position="467"/>
    </location>
</feature>
<dbReference type="OrthoDB" id="288726at2759"/>
<dbReference type="Gene3D" id="3.40.800.10">
    <property type="entry name" value="Ureohydrolase domain"/>
    <property type="match status" value="1"/>
</dbReference>
<proteinExistence type="inferred from homology"/>
<evidence type="ECO:0000256" key="5">
    <source>
        <dbReference type="SAM" id="SignalP"/>
    </source>
</evidence>
<evidence type="ECO:0000313" key="7">
    <source>
        <dbReference type="Proteomes" id="UP000095085"/>
    </source>
</evidence>
<protein>
    <submittedName>
        <fullName evidence="6">Arginase/deacetylase</fullName>
    </submittedName>
</protein>
<dbReference type="PROSITE" id="PS01053">
    <property type="entry name" value="ARGINASE_1"/>
    <property type="match status" value="1"/>
</dbReference>
<evidence type="ECO:0000256" key="2">
    <source>
        <dbReference type="ARBA" id="ARBA00022801"/>
    </source>
</evidence>
<dbReference type="Pfam" id="PF00491">
    <property type="entry name" value="Arginase"/>
    <property type="match status" value="1"/>
</dbReference>
<dbReference type="AlphaFoldDB" id="A0A1E4RHT9"/>
<comment type="similarity">
    <text evidence="3 4">Belongs to the arginase family.</text>
</comment>
<dbReference type="PROSITE" id="PS51409">
    <property type="entry name" value="ARGINASE_2"/>
    <property type="match status" value="1"/>
</dbReference>
<reference evidence="7" key="1">
    <citation type="submission" date="2016-05" db="EMBL/GenBank/DDBJ databases">
        <title>Comparative genomics of biotechnologically important yeasts.</title>
        <authorList>
            <consortium name="DOE Joint Genome Institute"/>
            <person name="Riley R."/>
            <person name="Haridas S."/>
            <person name="Wolfe K.H."/>
            <person name="Lopes M.R."/>
            <person name="Hittinger C.T."/>
            <person name="Goker M."/>
            <person name="Salamov A."/>
            <person name="Wisecaver J."/>
            <person name="Long T.M."/>
            <person name="Aerts A.L."/>
            <person name="Barry K."/>
            <person name="Choi C."/>
            <person name="Clum A."/>
            <person name="Coughlan A.Y."/>
            <person name="Deshpande S."/>
            <person name="Douglass A.P."/>
            <person name="Hanson S.J."/>
            <person name="Klenk H.-P."/>
            <person name="Labutti K."/>
            <person name="Lapidus A."/>
            <person name="Lindquist E."/>
            <person name="Lipzen A."/>
            <person name="Meier-Kolthoff J.P."/>
            <person name="Ohm R.A."/>
            <person name="Otillar R.P."/>
            <person name="Pangilinan J."/>
            <person name="Peng Y."/>
            <person name="Rokas A."/>
            <person name="Rosa C.A."/>
            <person name="Scheuner C."/>
            <person name="Sibirny A.A."/>
            <person name="Slot J.C."/>
            <person name="Stielow J.B."/>
            <person name="Sun H."/>
            <person name="Kurtzman C.P."/>
            <person name="Blackwell M."/>
            <person name="Grigoriev I.V."/>
            <person name="Jeffries T.W."/>
        </authorList>
    </citation>
    <scope>NUCLEOTIDE SEQUENCE [LARGE SCALE GENOMIC DNA]</scope>
    <source>
        <strain evidence="7">NRRL Y-1933</strain>
    </source>
</reference>